<sequence>MSREDMLRVKKIQKLAVRDETKDLVDALDNMVPASPQVRRHRSLLRSGRSITQLLQDVQAEVQRRMQGAAQSDTFLSPSLLAQSFDCASCPVAVVSVPSLLLLSTSKGFRTYLDAFPDKALAGQSIIHLVEPSYQSSFQTFFGRVAAYPGEHFSSCVFLMLTRCHDTHLRLAPFIVEDCWCQEGTHLFIFLKPIHEATMTCQLTSSIPDTHVQGVYRFEQILSTFDPIRLERCLQGQVAGHMETFILRSLCDLWQNSSYDDVLQQVAEKNHLSLEKIKGWSTQIYIDAQVSDVVSQCTVRSRYSLPFHLGQLATDWTNEQSIVINELPAAGRDDSISSFWLIDQRNDPDDSKESVDFQEFFMRKLNQQLKCYCTRMYSISSSQLSIRGRTFQTVHSPGMEYTVVFLPAC</sequence>
<dbReference type="HOGENOM" id="CLU_040486_0_0_1"/>
<reference evidence="3" key="2">
    <citation type="submission" date="2012-11" db="EMBL/GenBank/DDBJ databases">
        <authorList>
            <person name="Kuo A."/>
            <person name="Curtis B.A."/>
            <person name="Tanifuji G."/>
            <person name="Burki F."/>
            <person name="Gruber A."/>
            <person name="Irimia M."/>
            <person name="Maruyama S."/>
            <person name="Arias M.C."/>
            <person name="Ball S.G."/>
            <person name="Gile G.H."/>
            <person name="Hirakawa Y."/>
            <person name="Hopkins J.F."/>
            <person name="Rensing S.A."/>
            <person name="Schmutz J."/>
            <person name="Symeonidi A."/>
            <person name="Elias M."/>
            <person name="Eveleigh R.J."/>
            <person name="Herman E.K."/>
            <person name="Klute M.J."/>
            <person name="Nakayama T."/>
            <person name="Obornik M."/>
            <person name="Reyes-Prieto A."/>
            <person name="Armbrust E.V."/>
            <person name="Aves S.J."/>
            <person name="Beiko R.G."/>
            <person name="Coutinho P."/>
            <person name="Dacks J.B."/>
            <person name="Durnford D.G."/>
            <person name="Fast N.M."/>
            <person name="Green B.R."/>
            <person name="Grisdale C."/>
            <person name="Hempe F."/>
            <person name="Henrissat B."/>
            <person name="Hoppner M.P."/>
            <person name="Ishida K.-I."/>
            <person name="Kim E."/>
            <person name="Koreny L."/>
            <person name="Kroth P.G."/>
            <person name="Liu Y."/>
            <person name="Malik S.-B."/>
            <person name="Maier U.G."/>
            <person name="McRose D."/>
            <person name="Mock T."/>
            <person name="Neilson J.A."/>
            <person name="Onodera N.T."/>
            <person name="Poole A.M."/>
            <person name="Pritham E.J."/>
            <person name="Richards T.A."/>
            <person name="Rocap G."/>
            <person name="Roy S.W."/>
            <person name="Sarai C."/>
            <person name="Schaack S."/>
            <person name="Shirato S."/>
            <person name="Slamovits C.H."/>
            <person name="Spencer D.F."/>
            <person name="Suzuki S."/>
            <person name="Worden A.Z."/>
            <person name="Zauner S."/>
            <person name="Barry K."/>
            <person name="Bell C."/>
            <person name="Bharti A.K."/>
            <person name="Crow J.A."/>
            <person name="Grimwood J."/>
            <person name="Kramer R."/>
            <person name="Lindquist E."/>
            <person name="Lucas S."/>
            <person name="Salamov A."/>
            <person name="McFadden G.I."/>
            <person name="Lane C.E."/>
            <person name="Keeling P.J."/>
            <person name="Gray M.W."/>
            <person name="Grigoriev I.V."/>
            <person name="Archibald J.M."/>
        </authorList>
    </citation>
    <scope>NUCLEOTIDE SEQUENCE</scope>
    <source>
        <strain evidence="3">CCMP2712</strain>
    </source>
</reference>
<reference evidence="2" key="3">
    <citation type="submission" date="2015-06" db="UniProtKB">
        <authorList>
            <consortium name="EnsemblProtists"/>
        </authorList>
    </citation>
    <scope>IDENTIFICATION</scope>
</reference>
<proteinExistence type="predicted"/>
<evidence type="ECO:0000313" key="3">
    <source>
        <dbReference type="Proteomes" id="UP000011087"/>
    </source>
</evidence>
<dbReference type="Proteomes" id="UP000011087">
    <property type="component" value="Unassembled WGS sequence"/>
</dbReference>
<dbReference type="RefSeq" id="XP_005824896.1">
    <property type="nucleotide sequence ID" value="XM_005824839.1"/>
</dbReference>
<protein>
    <submittedName>
        <fullName evidence="1 2">Uncharacterized protein</fullName>
    </submittedName>
</protein>
<accession>L1INQ2</accession>
<dbReference type="PaxDb" id="55529-EKX37916"/>
<gene>
    <name evidence="1" type="ORF">GUITHDRAFT_144611</name>
</gene>
<dbReference type="EMBL" id="JH993053">
    <property type="protein sequence ID" value="EKX37916.1"/>
    <property type="molecule type" value="Genomic_DNA"/>
</dbReference>
<evidence type="ECO:0000313" key="2">
    <source>
        <dbReference type="EnsemblProtists" id="EKX37916"/>
    </source>
</evidence>
<reference evidence="1 3" key="1">
    <citation type="journal article" date="2012" name="Nature">
        <title>Algal genomes reveal evolutionary mosaicism and the fate of nucleomorphs.</title>
        <authorList>
            <consortium name="DOE Joint Genome Institute"/>
            <person name="Curtis B.A."/>
            <person name="Tanifuji G."/>
            <person name="Burki F."/>
            <person name="Gruber A."/>
            <person name="Irimia M."/>
            <person name="Maruyama S."/>
            <person name="Arias M.C."/>
            <person name="Ball S.G."/>
            <person name="Gile G.H."/>
            <person name="Hirakawa Y."/>
            <person name="Hopkins J.F."/>
            <person name="Kuo A."/>
            <person name="Rensing S.A."/>
            <person name="Schmutz J."/>
            <person name="Symeonidi A."/>
            <person name="Elias M."/>
            <person name="Eveleigh R.J."/>
            <person name="Herman E.K."/>
            <person name="Klute M.J."/>
            <person name="Nakayama T."/>
            <person name="Obornik M."/>
            <person name="Reyes-Prieto A."/>
            <person name="Armbrust E.V."/>
            <person name="Aves S.J."/>
            <person name="Beiko R.G."/>
            <person name="Coutinho P."/>
            <person name="Dacks J.B."/>
            <person name="Durnford D.G."/>
            <person name="Fast N.M."/>
            <person name="Green B.R."/>
            <person name="Grisdale C.J."/>
            <person name="Hempel F."/>
            <person name="Henrissat B."/>
            <person name="Hoppner M.P."/>
            <person name="Ishida K."/>
            <person name="Kim E."/>
            <person name="Koreny L."/>
            <person name="Kroth P.G."/>
            <person name="Liu Y."/>
            <person name="Malik S.B."/>
            <person name="Maier U.G."/>
            <person name="McRose D."/>
            <person name="Mock T."/>
            <person name="Neilson J.A."/>
            <person name="Onodera N.T."/>
            <person name="Poole A.M."/>
            <person name="Pritham E.J."/>
            <person name="Richards T.A."/>
            <person name="Rocap G."/>
            <person name="Roy S.W."/>
            <person name="Sarai C."/>
            <person name="Schaack S."/>
            <person name="Shirato S."/>
            <person name="Slamovits C.H."/>
            <person name="Spencer D.F."/>
            <person name="Suzuki S."/>
            <person name="Worden A.Z."/>
            <person name="Zauner S."/>
            <person name="Barry K."/>
            <person name="Bell C."/>
            <person name="Bharti A.K."/>
            <person name="Crow J.A."/>
            <person name="Grimwood J."/>
            <person name="Kramer R."/>
            <person name="Lindquist E."/>
            <person name="Lucas S."/>
            <person name="Salamov A."/>
            <person name="McFadden G.I."/>
            <person name="Lane C.E."/>
            <person name="Keeling P.J."/>
            <person name="Gray M.W."/>
            <person name="Grigoriev I.V."/>
            <person name="Archibald J.M."/>
        </authorList>
    </citation>
    <scope>NUCLEOTIDE SEQUENCE</scope>
    <source>
        <strain evidence="1 3">CCMP2712</strain>
    </source>
</reference>
<evidence type="ECO:0000313" key="1">
    <source>
        <dbReference type="EMBL" id="EKX37916.1"/>
    </source>
</evidence>
<organism evidence="1">
    <name type="scientific">Guillardia theta (strain CCMP2712)</name>
    <name type="common">Cryptophyte</name>
    <dbReference type="NCBI Taxonomy" id="905079"/>
    <lineage>
        <taxon>Eukaryota</taxon>
        <taxon>Cryptophyceae</taxon>
        <taxon>Pyrenomonadales</taxon>
        <taxon>Geminigeraceae</taxon>
        <taxon>Guillardia</taxon>
    </lineage>
</organism>
<dbReference type="GeneID" id="17294652"/>
<dbReference type="EnsemblProtists" id="EKX37916">
    <property type="protein sequence ID" value="EKX37916"/>
    <property type="gene ID" value="GUITHDRAFT_144611"/>
</dbReference>
<dbReference type="AlphaFoldDB" id="L1INQ2"/>
<dbReference type="KEGG" id="gtt:GUITHDRAFT_144611"/>
<keyword evidence="3" id="KW-1185">Reference proteome</keyword>
<name>L1INQ2_GUITC</name>